<feature type="signal peptide" evidence="1">
    <location>
        <begin position="1"/>
        <end position="20"/>
    </location>
</feature>
<reference evidence="2" key="1">
    <citation type="submission" date="2014-03" db="EMBL/GenBank/DDBJ databases">
        <title>The sialotranscriptome of Amblyomma triste, Amblyomma parvum and Amblyomma cajennense ticks, uncovered by 454-based RNA-seq.</title>
        <authorList>
            <person name="Garcia G.R."/>
            <person name="Gardinassi L.G."/>
            <person name="Ribeiro J.M."/>
            <person name="Anatriello E."/>
            <person name="Ferreira B.R."/>
            <person name="Moreira H.N."/>
            <person name="Mafra C."/>
            <person name="Olegario M.M."/>
            <person name="Szabo P.J."/>
            <person name="Miranda-Santos I.K."/>
            <person name="Maruyama S.R."/>
        </authorList>
    </citation>
    <scope>NUCLEOTIDE SEQUENCE</scope>
    <source>
        <strain evidence="2">Uberlandia</strain>
        <tissue evidence="2">Salivary glands</tissue>
    </source>
</reference>
<sequence>MRRILFVILSLCLQLNTVASDATTNGGQNIGEGVSAKVEVLYDSSYYEATANTKTHLEKIVSTKNDVPSRDYFEDLFKKVREHFNKQSVMINITVGNVRAIGNISVPYGTGNQSIYGNQTLQKLIGYGGALGASNNTVYCLFTPKNIYEESNRGDRQPISRTEIATQGSFCTNNTSAAVVKLYFTGRSYLATVSAMAMYFWLWPPHPFLAV</sequence>
<accession>A0A023FC56</accession>
<evidence type="ECO:0000313" key="2">
    <source>
        <dbReference type="EMBL" id="JAC19196.1"/>
    </source>
</evidence>
<proteinExistence type="evidence at transcript level"/>
<protein>
    <submittedName>
        <fullName evidence="2">Putative secreted protein</fullName>
    </submittedName>
</protein>
<dbReference type="AlphaFoldDB" id="A0A023FC56"/>
<organism evidence="2">
    <name type="scientific">Amblyomma cajennense</name>
    <name type="common">Cayenne tick</name>
    <name type="synonym">Acarus cajennensis</name>
    <dbReference type="NCBI Taxonomy" id="34607"/>
    <lineage>
        <taxon>Eukaryota</taxon>
        <taxon>Metazoa</taxon>
        <taxon>Ecdysozoa</taxon>
        <taxon>Arthropoda</taxon>
        <taxon>Chelicerata</taxon>
        <taxon>Arachnida</taxon>
        <taxon>Acari</taxon>
        <taxon>Parasitiformes</taxon>
        <taxon>Ixodida</taxon>
        <taxon>Ixodoidea</taxon>
        <taxon>Ixodidae</taxon>
        <taxon>Amblyomminae</taxon>
        <taxon>Amblyomma</taxon>
    </lineage>
</organism>
<evidence type="ECO:0000256" key="1">
    <source>
        <dbReference type="SAM" id="SignalP"/>
    </source>
</evidence>
<feature type="chain" id="PRO_5001519662" evidence="1">
    <location>
        <begin position="21"/>
        <end position="211"/>
    </location>
</feature>
<dbReference type="EMBL" id="GBBK01005286">
    <property type="protein sequence ID" value="JAC19196.1"/>
    <property type="molecule type" value="mRNA"/>
</dbReference>
<keyword evidence="1" id="KW-0732">Signal</keyword>
<name>A0A023FC56_AMBCJ</name>